<protein>
    <submittedName>
        <fullName evidence="2">Abortive infection C-terminus</fullName>
    </submittedName>
</protein>
<accession>A0A1T4SIR8</accession>
<evidence type="ECO:0000313" key="3">
    <source>
        <dbReference type="Proteomes" id="UP000189933"/>
    </source>
</evidence>
<name>A0A1T4SIR8_9FIRM</name>
<evidence type="ECO:0000259" key="1">
    <source>
        <dbReference type="Pfam" id="PF14355"/>
    </source>
</evidence>
<gene>
    <name evidence="2" type="ORF">SAMN02745885_02689</name>
</gene>
<reference evidence="3" key="1">
    <citation type="submission" date="2017-02" db="EMBL/GenBank/DDBJ databases">
        <authorList>
            <person name="Varghese N."/>
            <person name="Submissions S."/>
        </authorList>
    </citation>
    <scope>NUCLEOTIDE SEQUENCE [LARGE SCALE GENOMIC DNA]</scope>
    <source>
        <strain evidence="3">DSM 16521</strain>
    </source>
</reference>
<dbReference type="EMBL" id="FUXM01000058">
    <property type="protein sequence ID" value="SKA27731.1"/>
    <property type="molecule type" value="Genomic_DNA"/>
</dbReference>
<dbReference type="AlphaFoldDB" id="A0A1T4SIR8"/>
<proteinExistence type="predicted"/>
<dbReference type="Proteomes" id="UP000189933">
    <property type="component" value="Unassembled WGS sequence"/>
</dbReference>
<feature type="domain" description="Abortive infection protein-like C-terminal" evidence="1">
    <location>
        <begin position="165"/>
        <end position="236"/>
    </location>
</feature>
<evidence type="ECO:0000313" key="2">
    <source>
        <dbReference type="EMBL" id="SKA27731.1"/>
    </source>
</evidence>
<organism evidence="2 3">
    <name type="scientific">Carboxydocella sporoproducens DSM 16521</name>
    <dbReference type="NCBI Taxonomy" id="1121270"/>
    <lineage>
        <taxon>Bacteria</taxon>
        <taxon>Bacillati</taxon>
        <taxon>Bacillota</taxon>
        <taxon>Clostridia</taxon>
        <taxon>Eubacteriales</taxon>
        <taxon>Clostridiales Family XVI. Incertae Sedis</taxon>
        <taxon>Carboxydocella</taxon>
    </lineage>
</organism>
<dbReference type="InterPro" id="IPR026001">
    <property type="entry name" value="Abi-like_C"/>
</dbReference>
<keyword evidence="3" id="KW-1185">Reference proteome</keyword>
<dbReference type="RefSeq" id="WP_078666638.1">
    <property type="nucleotide sequence ID" value="NZ_FUXM01000058.1"/>
</dbReference>
<sequence length="240" mass="27943">MTFEENFKTTLLKVWENEYTDSFGVSRALNKSHIYFEYTSIFTRREWNTYSAILHIRTPYDNIKVLEENKDKIFRIAERIFGKQDDYYLTDISIDVLIEQFEVVDFSLLGKTETIRRAISDAESFMKEGKYSSAIDRVHTSLHGYLRLLLDTKKVSYEESDTLMQLYSKLHNSLDPIENKEINNLIKSTIRSASAVIDSINTIRNKHSLSHPNEEIVGESEAKLVIGICKVLFDYIEGRT</sequence>
<dbReference type="Pfam" id="PF14355">
    <property type="entry name" value="Abi_C"/>
    <property type="match status" value="1"/>
</dbReference>
<dbReference type="OrthoDB" id="2339338at2"/>